<dbReference type="Proteomes" id="UP000838878">
    <property type="component" value="Chromosome 13"/>
</dbReference>
<name>A0A8J9UF07_9NEOP</name>
<gene>
    <name evidence="1" type="ORF">BINO364_LOCUS5478</name>
</gene>
<sequence>MNPKVIHSTPRVDDLVVEKSSTLFVDSLTSTIESEFHENNMRNFDESEDENVRKRVSEDDIQSLDDISTKLNKSSMSFLNENENWRGLTKKTELIQSNVQGRPKKRGKYLTPCPDIQIIRQRPKFSLNLPLLVNGNSLGPAKIGKQFIAVRNTCAFDSIVQSMLTAYHDFATYYQHITESKNAIHDFVEALSKSGVSSKLYNERCVILKHTSEIKNGVLDCEINVATLIELHILPNTPSLEIKINCNDCQYEKISIIPVLELNPDPIFKEAMRGLQEAVCKSVEHYVSKTRNECCFCKGTNITKTFAGGSHIFLNLEAAEIGLLAARRGLANCRKQFTLSEIPGNLNYCDRQYKMVSAIIFVAGHYYACIKRATGSAIGSLYNTARTEQQLKKCWDNLKTRRKGVLALQKKERMRTGGGPFNPDIPSASQSSQEVLLDSALTEQTDVELMFAIDSDTPDTHTIEDMQTNLETGAHKTTENLSIVTEGVNEPLTETECVNTPLRQSESRMSDLAISAPSQVSRNIRTKVIEEEFSIRRENYKIKQKRDEELHKLKMGEYTLLVKAAEEKYLKTKIEREAAEELLLCNKMKKEEAELKLLELKKLN</sequence>
<feature type="non-terminal residue" evidence="1">
    <location>
        <position position="604"/>
    </location>
</feature>
<proteinExistence type="predicted"/>
<dbReference type="AlphaFoldDB" id="A0A8J9UF07"/>
<evidence type="ECO:0000313" key="2">
    <source>
        <dbReference type="Proteomes" id="UP000838878"/>
    </source>
</evidence>
<dbReference type="OrthoDB" id="6617931at2759"/>
<reference evidence="1" key="1">
    <citation type="submission" date="2021-12" db="EMBL/GenBank/DDBJ databases">
        <authorList>
            <person name="Martin H S."/>
        </authorList>
    </citation>
    <scope>NUCLEOTIDE SEQUENCE</scope>
</reference>
<organism evidence="1 2">
    <name type="scientific">Brenthis ino</name>
    <name type="common">lesser marbled fritillary</name>
    <dbReference type="NCBI Taxonomy" id="405034"/>
    <lineage>
        <taxon>Eukaryota</taxon>
        <taxon>Metazoa</taxon>
        <taxon>Ecdysozoa</taxon>
        <taxon>Arthropoda</taxon>
        <taxon>Hexapoda</taxon>
        <taxon>Insecta</taxon>
        <taxon>Pterygota</taxon>
        <taxon>Neoptera</taxon>
        <taxon>Endopterygota</taxon>
        <taxon>Lepidoptera</taxon>
        <taxon>Glossata</taxon>
        <taxon>Ditrysia</taxon>
        <taxon>Papilionoidea</taxon>
        <taxon>Nymphalidae</taxon>
        <taxon>Heliconiinae</taxon>
        <taxon>Argynnini</taxon>
        <taxon>Brenthis</taxon>
    </lineage>
</organism>
<keyword evidence="2" id="KW-1185">Reference proteome</keyword>
<dbReference type="EMBL" id="OV170233">
    <property type="protein sequence ID" value="CAH0719088.1"/>
    <property type="molecule type" value="Genomic_DNA"/>
</dbReference>
<accession>A0A8J9UF07</accession>
<protein>
    <submittedName>
        <fullName evidence="1">Uncharacterized protein</fullName>
    </submittedName>
</protein>
<evidence type="ECO:0000313" key="1">
    <source>
        <dbReference type="EMBL" id="CAH0719088.1"/>
    </source>
</evidence>